<feature type="domain" description="Nudix hydrolase" evidence="2">
    <location>
        <begin position="33"/>
        <end position="175"/>
    </location>
</feature>
<evidence type="ECO:0000313" key="4">
    <source>
        <dbReference type="Proteomes" id="UP001491552"/>
    </source>
</evidence>
<protein>
    <submittedName>
        <fullName evidence="3">NUDIX domain-containing protein</fullName>
    </submittedName>
</protein>
<dbReference type="RefSeq" id="WP_349135901.1">
    <property type="nucleotide sequence ID" value="NZ_JBBMFF010000220.1"/>
</dbReference>
<dbReference type="PROSITE" id="PS00893">
    <property type="entry name" value="NUDIX_BOX"/>
    <property type="match status" value="1"/>
</dbReference>
<comment type="caution">
    <text evidence="3">The sequence shown here is derived from an EMBL/GenBank/DDBJ whole genome shotgun (WGS) entry which is preliminary data.</text>
</comment>
<reference evidence="3 4" key="1">
    <citation type="submission" date="2024-03" db="EMBL/GenBank/DDBJ databases">
        <title>Human intestinal bacterial collection.</title>
        <authorList>
            <person name="Pauvert C."/>
            <person name="Hitch T.C.A."/>
            <person name="Clavel T."/>
        </authorList>
    </citation>
    <scope>NUCLEOTIDE SEQUENCE [LARGE SCALE GENOMIC DNA]</scope>
    <source>
        <strain evidence="3 4">CLA-AA-H192</strain>
    </source>
</reference>
<evidence type="ECO:0000256" key="1">
    <source>
        <dbReference type="ARBA" id="ARBA00022801"/>
    </source>
</evidence>
<dbReference type="PANTHER" id="PTHR10885">
    <property type="entry name" value="ISOPENTENYL-DIPHOSPHATE DELTA-ISOMERASE"/>
    <property type="match status" value="1"/>
</dbReference>
<evidence type="ECO:0000313" key="3">
    <source>
        <dbReference type="EMBL" id="MEQ2511198.1"/>
    </source>
</evidence>
<dbReference type="PROSITE" id="PS51462">
    <property type="entry name" value="NUDIX"/>
    <property type="match status" value="1"/>
</dbReference>
<dbReference type="Pfam" id="PF00293">
    <property type="entry name" value="NUDIX"/>
    <property type="match status" value="1"/>
</dbReference>
<proteinExistence type="predicted"/>
<gene>
    <name evidence="3" type="ORF">WMO66_08060</name>
</gene>
<keyword evidence="1" id="KW-0378">Hydrolase</keyword>
<dbReference type="PANTHER" id="PTHR10885:SF20">
    <property type="entry name" value="NUDIX HYDROLASE DOMAIN-CONTAINING PROTEIN"/>
    <property type="match status" value="1"/>
</dbReference>
<accession>A0ABV1G704</accession>
<dbReference type="Gene3D" id="3.90.79.10">
    <property type="entry name" value="Nucleoside Triphosphate Pyrophosphohydrolase"/>
    <property type="match status" value="1"/>
</dbReference>
<dbReference type="InterPro" id="IPR015797">
    <property type="entry name" value="NUDIX_hydrolase-like_dom_sf"/>
</dbReference>
<name>A0ABV1G704_9FIRM</name>
<evidence type="ECO:0000259" key="2">
    <source>
        <dbReference type="PROSITE" id="PS51462"/>
    </source>
</evidence>
<dbReference type="Proteomes" id="UP001491552">
    <property type="component" value="Unassembled WGS sequence"/>
</dbReference>
<keyword evidence="4" id="KW-1185">Reference proteome</keyword>
<dbReference type="InterPro" id="IPR020084">
    <property type="entry name" value="NUDIX_hydrolase_CS"/>
</dbReference>
<dbReference type="SUPFAM" id="SSF55811">
    <property type="entry name" value="Nudix"/>
    <property type="match status" value="1"/>
</dbReference>
<dbReference type="InterPro" id="IPR000086">
    <property type="entry name" value="NUDIX_hydrolase_dom"/>
</dbReference>
<dbReference type="CDD" id="cd04692">
    <property type="entry name" value="NUDIX_Hydrolase"/>
    <property type="match status" value="1"/>
</dbReference>
<organism evidence="3 4">
    <name type="scientific">Faecousia intestinalis</name>
    <dbReference type="NCBI Taxonomy" id="3133167"/>
    <lineage>
        <taxon>Bacteria</taxon>
        <taxon>Bacillati</taxon>
        <taxon>Bacillota</taxon>
        <taxon>Clostridia</taxon>
        <taxon>Eubacteriales</taxon>
        <taxon>Oscillospiraceae</taxon>
        <taxon>Faecousia</taxon>
    </lineage>
</organism>
<dbReference type="EMBL" id="JBBMFF010000220">
    <property type="protein sequence ID" value="MEQ2511198.1"/>
    <property type="molecule type" value="Genomic_DNA"/>
</dbReference>
<sequence length="194" mass="21903">MADPANECFALRREDGSLTGEIKPRALVHRDGDLHGASHVFLARLRGGRAELLLQKRSAQKDSFPGLYDISAAGHLDPGEDFAAAARRELAEELGVTGEEPEFLFAQRNEYHGAFHGKPFHDNEIAWVYLLVLDRPEEAFTPEACEVESVHWFSVREILRAMRGNDPRFCLREAEFCRLLPYLAQKFGIPVDKL</sequence>